<gene>
    <name evidence="1" type="ORF">ACAOBT_LOCUS24865</name>
</gene>
<sequence length="81" mass="9166">MMKLICWKWTHTMNLIQTLIWTMKKTIGREKKEKRLVAGDALTRQAPQAGARGPDVAEKKQLGTVLNQHQVIPTNLMLANA</sequence>
<evidence type="ECO:0000313" key="1">
    <source>
        <dbReference type="EMBL" id="CAH1999219.1"/>
    </source>
</evidence>
<dbReference type="EMBL" id="CAKOFQ010007359">
    <property type="protein sequence ID" value="CAH1999219.1"/>
    <property type="molecule type" value="Genomic_DNA"/>
</dbReference>
<dbReference type="OrthoDB" id="6769577at2759"/>
<accession>A0A9P0LLT1</accession>
<keyword evidence="2" id="KW-1185">Reference proteome</keyword>
<dbReference type="AlphaFoldDB" id="A0A9P0LLT1"/>
<protein>
    <submittedName>
        <fullName evidence="1">Uncharacterized protein</fullName>
    </submittedName>
</protein>
<proteinExistence type="predicted"/>
<name>A0A9P0LLT1_ACAOB</name>
<reference evidence="1" key="1">
    <citation type="submission" date="2022-03" db="EMBL/GenBank/DDBJ databases">
        <authorList>
            <person name="Sayadi A."/>
        </authorList>
    </citation>
    <scope>NUCLEOTIDE SEQUENCE</scope>
</reference>
<organism evidence="1 2">
    <name type="scientific">Acanthoscelides obtectus</name>
    <name type="common">Bean weevil</name>
    <name type="synonym">Bruchus obtectus</name>
    <dbReference type="NCBI Taxonomy" id="200917"/>
    <lineage>
        <taxon>Eukaryota</taxon>
        <taxon>Metazoa</taxon>
        <taxon>Ecdysozoa</taxon>
        <taxon>Arthropoda</taxon>
        <taxon>Hexapoda</taxon>
        <taxon>Insecta</taxon>
        <taxon>Pterygota</taxon>
        <taxon>Neoptera</taxon>
        <taxon>Endopterygota</taxon>
        <taxon>Coleoptera</taxon>
        <taxon>Polyphaga</taxon>
        <taxon>Cucujiformia</taxon>
        <taxon>Chrysomeloidea</taxon>
        <taxon>Chrysomelidae</taxon>
        <taxon>Bruchinae</taxon>
        <taxon>Bruchini</taxon>
        <taxon>Acanthoscelides</taxon>
    </lineage>
</organism>
<dbReference type="Proteomes" id="UP001152888">
    <property type="component" value="Unassembled WGS sequence"/>
</dbReference>
<evidence type="ECO:0000313" key="2">
    <source>
        <dbReference type="Proteomes" id="UP001152888"/>
    </source>
</evidence>
<comment type="caution">
    <text evidence="1">The sequence shown here is derived from an EMBL/GenBank/DDBJ whole genome shotgun (WGS) entry which is preliminary data.</text>
</comment>